<dbReference type="STRING" id="1220589.CD32_20725"/>
<dbReference type="Gene3D" id="3.80.10.10">
    <property type="entry name" value="Ribonuclease Inhibitor"/>
    <property type="match status" value="1"/>
</dbReference>
<comment type="caution">
    <text evidence="1">The sequence shown here is derived from an EMBL/GenBank/DDBJ whole genome shotgun (WGS) entry which is preliminary data.</text>
</comment>
<protein>
    <submittedName>
        <fullName evidence="1">Uncharacterized protein</fullName>
    </submittedName>
</protein>
<dbReference type="InterPro" id="IPR053139">
    <property type="entry name" value="Surface_bspA-like"/>
</dbReference>
<dbReference type="InterPro" id="IPR011990">
    <property type="entry name" value="TPR-like_helical_dom_sf"/>
</dbReference>
<dbReference type="eggNOG" id="COG5492">
    <property type="taxonomic scope" value="Bacteria"/>
</dbReference>
<dbReference type="Proteomes" id="UP000030437">
    <property type="component" value="Unassembled WGS sequence"/>
</dbReference>
<dbReference type="EMBL" id="JPVP01000060">
    <property type="protein sequence ID" value="KGR81762.1"/>
    <property type="molecule type" value="Genomic_DNA"/>
</dbReference>
<evidence type="ECO:0000313" key="1">
    <source>
        <dbReference type="EMBL" id="KGR81762.1"/>
    </source>
</evidence>
<dbReference type="InterPro" id="IPR026906">
    <property type="entry name" value="LRR_5"/>
</dbReference>
<reference evidence="1 2" key="1">
    <citation type="submission" date="2014-02" db="EMBL/GenBank/DDBJ databases">
        <title>Draft genome sequence of Lysinibacillus odysseyi NBRC 100172.</title>
        <authorList>
            <person name="Zhang F."/>
            <person name="Wang G."/>
            <person name="Zhang L."/>
        </authorList>
    </citation>
    <scope>NUCLEOTIDE SEQUENCE [LARGE SCALE GENOMIC DNA]</scope>
    <source>
        <strain evidence="1 2">NBRC 100172</strain>
    </source>
</reference>
<keyword evidence="2" id="KW-1185">Reference proteome</keyword>
<dbReference type="InterPro" id="IPR032675">
    <property type="entry name" value="LRR_dom_sf"/>
</dbReference>
<dbReference type="RefSeq" id="WP_036158590.1">
    <property type="nucleotide sequence ID" value="NZ_AVCX01000001.1"/>
</dbReference>
<dbReference type="AlphaFoldDB" id="A0A0A3J401"/>
<name>A0A0A3J401_9BACI</name>
<dbReference type="Gene3D" id="1.25.40.10">
    <property type="entry name" value="Tetratricopeptide repeat domain"/>
    <property type="match status" value="1"/>
</dbReference>
<dbReference type="PANTHER" id="PTHR45661">
    <property type="entry name" value="SURFACE ANTIGEN"/>
    <property type="match status" value="1"/>
</dbReference>
<sequence>MEMNPSELHYGFGMNESGIFYFGDEPHIVVPAMFNGRPVTTVAHEGFANKEILSVQLPATLTEIGSGAFKNCTLLEHVSIQEGVTRIGGAAFQGCHSLTSLSLPESLAEIGSYAFDECFNLSSIQLPEHMEYISAYAFADTALMDVKVPKGIEILGNFLFFNCKNLRTVTLQEGLKNIGNSSFAGCSSLEEIEVPSTVELIRKNAFHQCRSLKNLTFNGQLEVIEQTAFSECTGITYVEAPFSADLFIELYDEKREIFKNNPLKLSELPVDYIRIGDIFPKIDHIVWETTTWEECGQPLPSKQVDFLQQARIFIEDKDFELALAQLTLYISLNPYDFEAHLLLGQLHYLKGDYIPSIEAYNEAATVKISDGLLLHLGHSLLDESFKDPSVPRYKEQILNYVPSCAYDMMCMQVAEKCLYMKP</sequence>
<proteinExistence type="predicted"/>
<dbReference type="OrthoDB" id="1853760at2"/>
<dbReference type="Pfam" id="PF13306">
    <property type="entry name" value="LRR_5"/>
    <property type="match status" value="1"/>
</dbReference>
<dbReference type="SUPFAM" id="SSF52058">
    <property type="entry name" value="L domain-like"/>
    <property type="match status" value="1"/>
</dbReference>
<dbReference type="PANTHER" id="PTHR45661:SF3">
    <property type="entry name" value="IG-LIKE DOMAIN-CONTAINING PROTEIN"/>
    <property type="match status" value="1"/>
</dbReference>
<organism evidence="1 2">
    <name type="scientific">Lysinibacillus odysseyi 34hs-1 = NBRC 100172</name>
    <dbReference type="NCBI Taxonomy" id="1220589"/>
    <lineage>
        <taxon>Bacteria</taxon>
        <taxon>Bacillati</taxon>
        <taxon>Bacillota</taxon>
        <taxon>Bacilli</taxon>
        <taxon>Bacillales</taxon>
        <taxon>Bacillaceae</taxon>
        <taxon>Lysinibacillus</taxon>
    </lineage>
</organism>
<accession>A0A0A3J401</accession>
<gene>
    <name evidence="1" type="ORF">CD32_20725</name>
</gene>
<evidence type="ECO:0000313" key="2">
    <source>
        <dbReference type="Proteomes" id="UP000030437"/>
    </source>
</evidence>
<dbReference type="SUPFAM" id="SSF48452">
    <property type="entry name" value="TPR-like"/>
    <property type="match status" value="1"/>
</dbReference>